<comment type="caution">
    <text evidence="1">The sequence shown here is derived from an EMBL/GenBank/DDBJ whole genome shotgun (WGS) entry which is preliminary data.</text>
</comment>
<reference evidence="1 2" key="1">
    <citation type="submission" date="2016-07" db="EMBL/GenBank/DDBJ databases">
        <title>Genome analysis of Sphingobacterium siyangense T12B17.</title>
        <authorList>
            <person name="Xu D."/>
            <person name="Su Y."/>
            <person name="Zheng S."/>
        </authorList>
    </citation>
    <scope>NUCLEOTIDE SEQUENCE [LARGE SCALE GENOMIC DNA]</scope>
    <source>
        <strain evidence="1 2">T12B17</strain>
    </source>
</reference>
<sequence>MQTLEVLTKADLAQFKIYLLKEIEILLDKKMIVIPSSNNSDIKRIPGNVAHQFSNISGGTLQNLRITGKIWFKKFLGSYYYNFHDL</sequence>
<protein>
    <submittedName>
        <fullName evidence="1">Uncharacterized protein</fullName>
    </submittedName>
</protein>
<keyword evidence="2" id="KW-1185">Reference proteome</keyword>
<organism evidence="1 2">
    <name type="scientific">Sphingobacterium siyangense</name>
    <dbReference type="NCBI Taxonomy" id="459529"/>
    <lineage>
        <taxon>Bacteria</taxon>
        <taxon>Pseudomonadati</taxon>
        <taxon>Bacteroidota</taxon>
        <taxon>Sphingobacteriia</taxon>
        <taxon>Sphingobacteriales</taxon>
        <taxon>Sphingobacteriaceae</taxon>
        <taxon>Sphingobacterium</taxon>
    </lineage>
</organism>
<accession>A0A420FW06</accession>
<name>A0A420FW06_9SPHI</name>
<evidence type="ECO:0000313" key="1">
    <source>
        <dbReference type="EMBL" id="RKF37069.1"/>
    </source>
</evidence>
<dbReference type="AlphaFoldDB" id="A0A420FW06"/>
<dbReference type="Proteomes" id="UP000286402">
    <property type="component" value="Unassembled WGS sequence"/>
</dbReference>
<proteinExistence type="predicted"/>
<dbReference type="EMBL" id="MCAQ01000012">
    <property type="protein sequence ID" value="RKF37069.1"/>
    <property type="molecule type" value="Genomic_DNA"/>
</dbReference>
<dbReference type="RefSeq" id="WP_120334176.1">
    <property type="nucleotide sequence ID" value="NZ_MCAQ01000012.1"/>
</dbReference>
<evidence type="ECO:0000313" key="2">
    <source>
        <dbReference type="Proteomes" id="UP000286402"/>
    </source>
</evidence>
<gene>
    <name evidence="1" type="ORF">BCY89_05305</name>
</gene>